<dbReference type="Proteomes" id="UP001178507">
    <property type="component" value="Unassembled WGS sequence"/>
</dbReference>
<feature type="compositionally biased region" description="Basic residues" evidence="1">
    <location>
        <begin position="191"/>
        <end position="201"/>
    </location>
</feature>
<feature type="region of interest" description="Disordered" evidence="1">
    <location>
        <begin position="191"/>
        <end position="216"/>
    </location>
</feature>
<organism evidence="2 3">
    <name type="scientific">Effrenium voratum</name>
    <dbReference type="NCBI Taxonomy" id="2562239"/>
    <lineage>
        <taxon>Eukaryota</taxon>
        <taxon>Sar</taxon>
        <taxon>Alveolata</taxon>
        <taxon>Dinophyceae</taxon>
        <taxon>Suessiales</taxon>
        <taxon>Symbiodiniaceae</taxon>
        <taxon>Effrenium</taxon>
    </lineage>
</organism>
<sequence length="487" mass="54926">MKPEVEHDPTVKTFTNWLAEMKVQNNRTVQEILSETSIIRDSITTNNMELTDFKRHSSGISQQMQSQLTDLREKLTSAFGEITALVKQKTQSDTEMMQDVNTLQQNLSQKTYELEALKKSYSQAHQHLQSSLIQMQNHLQVTKNEVGSAKAACDRERYRNRSPCAMGKKLKRKTAAAAVAEVAALDAPKLKQKVKRRKRKAKEPGPMGPSAPANLESPQSWLARANADRVELRQEGVDWGLFATSQLPPNEVLLQIPEKKGAVEGTFGVAQWPEVFQPLVKRLGLTASAHPSSECGAEESLLVRPKKANVRLDGPTLHTSRDLKAGEQLSLGPTRENALLLLQHGFATSDNPHDLVRLALAESRQVTLSRRGIPQDVADAIEQEQDTQQFVSLLKGILEKRRALTDCQKQLPKELNFSVCKGPARRRKQFLEDFLESQLAILETCLEQMRVAEEEEAAEDAQGEEVQEEEEEEEEQVFRSRKRRKRR</sequence>
<proteinExistence type="predicted"/>
<gene>
    <name evidence="2" type="ORF">EVOR1521_LOCUS751</name>
</gene>
<accession>A0AA36HJ76</accession>
<feature type="compositionally biased region" description="Acidic residues" evidence="1">
    <location>
        <begin position="453"/>
        <end position="475"/>
    </location>
</feature>
<dbReference type="AlphaFoldDB" id="A0AA36HJ76"/>
<evidence type="ECO:0000256" key="1">
    <source>
        <dbReference type="SAM" id="MobiDB-lite"/>
    </source>
</evidence>
<reference evidence="2" key="1">
    <citation type="submission" date="2023-08" db="EMBL/GenBank/DDBJ databases">
        <authorList>
            <person name="Chen Y."/>
            <person name="Shah S."/>
            <person name="Dougan E. K."/>
            <person name="Thang M."/>
            <person name="Chan C."/>
        </authorList>
    </citation>
    <scope>NUCLEOTIDE SEQUENCE</scope>
</reference>
<name>A0AA36HJ76_9DINO</name>
<comment type="caution">
    <text evidence="2">The sequence shown here is derived from an EMBL/GenBank/DDBJ whole genome shotgun (WGS) entry which is preliminary data.</text>
</comment>
<feature type="region of interest" description="Disordered" evidence="1">
    <location>
        <begin position="452"/>
        <end position="487"/>
    </location>
</feature>
<keyword evidence="3" id="KW-1185">Reference proteome</keyword>
<evidence type="ECO:0000313" key="3">
    <source>
        <dbReference type="Proteomes" id="UP001178507"/>
    </source>
</evidence>
<protein>
    <submittedName>
        <fullName evidence="2">Uncharacterized protein</fullName>
    </submittedName>
</protein>
<dbReference type="EMBL" id="CAUJNA010000001">
    <property type="protein sequence ID" value="CAJ1370107.1"/>
    <property type="molecule type" value="Genomic_DNA"/>
</dbReference>
<evidence type="ECO:0000313" key="2">
    <source>
        <dbReference type="EMBL" id="CAJ1370107.1"/>
    </source>
</evidence>